<dbReference type="RefSeq" id="WP_135118844.1">
    <property type="nucleotide sequence ID" value="NZ_SPQZ01000001.1"/>
</dbReference>
<name>A0A4Y9R9M3_9MICO</name>
<dbReference type="PANTHER" id="PTHR33392:SF6">
    <property type="entry name" value="POLYISOPRENYL-TEICHOIC ACID--PEPTIDOGLYCAN TEICHOIC ACID TRANSFERASE TAGU"/>
    <property type="match status" value="1"/>
</dbReference>
<proteinExistence type="predicted"/>
<accession>A0A4Y9R9M3</accession>
<keyword evidence="5" id="KW-1185">Reference proteome</keyword>
<dbReference type="EMBL" id="SPQZ01000001">
    <property type="protein sequence ID" value="TFV99955.1"/>
    <property type="molecule type" value="Genomic_DNA"/>
</dbReference>
<dbReference type="Proteomes" id="UP000298127">
    <property type="component" value="Unassembled WGS sequence"/>
</dbReference>
<protein>
    <submittedName>
        <fullName evidence="4">LytR family transcriptional regulator</fullName>
    </submittedName>
</protein>
<feature type="compositionally biased region" description="Low complexity" evidence="1">
    <location>
        <begin position="68"/>
        <end position="83"/>
    </location>
</feature>
<reference evidence="4 5" key="1">
    <citation type="journal article" date="2018" name="J. Microbiol.">
        <title>Leifsonia flava sp. nov., a novel actinobacterium isolated from the rhizosphere of Aquilegia viridiflora.</title>
        <authorList>
            <person name="Cai Y."/>
            <person name="Tao W.Z."/>
            <person name="Ma Y.J."/>
            <person name="Cheng J."/>
            <person name="Zhang M.Y."/>
            <person name="Zhang Y.X."/>
        </authorList>
    </citation>
    <scope>NUCLEOTIDE SEQUENCE [LARGE SCALE GENOMIC DNA]</scope>
    <source>
        <strain evidence="4 5">SYP-B2174</strain>
    </source>
</reference>
<feature type="region of interest" description="Disordered" evidence="1">
    <location>
        <begin position="63"/>
        <end position="89"/>
    </location>
</feature>
<evidence type="ECO:0000259" key="3">
    <source>
        <dbReference type="Pfam" id="PF13399"/>
    </source>
</evidence>
<dbReference type="InterPro" id="IPR050922">
    <property type="entry name" value="LytR/CpsA/Psr_CW_biosynth"/>
</dbReference>
<gene>
    <name evidence="4" type="ORF">E4M00_01795</name>
</gene>
<feature type="transmembrane region" description="Helical" evidence="2">
    <location>
        <begin position="33"/>
        <end position="57"/>
    </location>
</feature>
<organism evidence="4 5">
    <name type="scientific">Orlajensenia leifsoniae</name>
    <dbReference type="NCBI Taxonomy" id="2561933"/>
    <lineage>
        <taxon>Bacteria</taxon>
        <taxon>Bacillati</taxon>
        <taxon>Actinomycetota</taxon>
        <taxon>Actinomycetes</taxon>
        <taxon>Micrococcales</taxon>
        <taxon>Microbacteriaceae</taxon>
        <taxon>Orlajensenia</taxon>
    </lineage>
</organism>
<keyword evidence="2" id="KW-0812">Transmembrane</keyword>
<comment type="caution">
    <text evidence="4">The sequence shown here is derived from an EMBL/GenBank/DDBJ whole genome shotgun (WGS) entry which is preliminary data.</text>
</comment>
<evidence type="ECO:0000256" key="1">
    <source>
        <dbReference type="SAM" id="MobiDB-lite"/>
    </source>
</evidence>
<dbReference type="Pfam" id="PF13399">
    <property type="entry name" value="LytR_C"/>
    <property type="match status" value="1"/>
</dbReference>
<evidence type="ECO:0000313" key="4">
    <source>
        <dbReference type="EMBL" id="TFV99955.1"/>
    </source>
</evidence>
<keyword evidence="2" id="KW-0472">Membrane</keyword>
<sequence>MATSYPEDRFDDIPKDLERVGAHRSPRKRGRGWIALGWAALATVVLVVVGAVAIMLLNSGLDSAPGDTSTSETPAATATAAPTQDPSVSITVLNGTGTSGLAREVADSLGAAGWTVGAASNADKQDYTDTVVYYADATLEGAARGLAAAVPGADVQFSQDFADAGAQLVLVVGSDYESPA</sequence>
<dbReference type="AlphaFoldDB" id="A0A4Y9R9M3"/>
<dbReference type="Gene3D" id="3.30.70.2390">
    <property type="match status" value="1"/>
</dbReference>
<evidence type="ECO:0000256" key="2">
    <source>
        <dbReference type="SAM" id="Phobius"/>
    </source>
</evidence>
<dbReference type="PANTHER" id="PTHR33392">
    <property type="entry name" value="POLYISOPRENYL-TEICHOIC ACID--PEPTIDOGLYCAN TEICHOIC ACID TRANSFERASE TAGU"/>
    <property type="match status" value="1"/>
</dbReference>
<keyword evidence="2" id="KW-1133">Transmembrane helix</keyword>
<evidence type="ECO:0000313" key="5">
    <source>
        <dbReference type="Proteomes" id="UP000298127"/>
    </source>
</evidence>
<dbReference type="InterPro" id="IPR027381">
    <property type="entry name" value="LytR/CpsA/Psr_C"/>
</dbReference>
<feature type="domain" description="LytR/CpsA/Psr regulator C-terminal" evidence="3">
    <location>
        <begin position="87"/>
        <end position="176"/>
    </location>
</feature>